<dbReference type="Proteomes" id="UP001139347">
    <property type="component" value="Unassembled WGS sequence"/>
</dbReference>
<dbReference type="RefSeq" id="WP_244723093.1">
    <property type="nucleotide sequence ID" value="NZ_JALIRP010000002.1"/>
</dbReference>
<name>A0A9X1WN64_9BACL</name>
<dbReference type="EMBL" id="JALIRP010000002">
    <property type="protein sequence ID" value="MCJ8011691.1"/>
    <property type="molecule type" value="Genomic_DNA"/>
</dbReference>
<protein>
    <submittedName>
        <fullName evidence="1">Uncharacterized protein</fullName>
    </submittedName>
</protein>
<evidence type="ECO:0000313" key="1">
    <source>
        <dbReference type="EMBL" id="MCJ8011691.1"/>
    </source>
</evidence>
<comment type="caution">
    <text evidence="1">The sequence shown here is derived from an EMBL/GenBank/DDBJ whole genome shotgun (WGS) entry which is preliminary data.</text>
</comment>
<gene>
    <name evidence="1" type="ORF">MUG84_07985</name>
</gene>
<evidence type="ECO:0000313" key="2">
    <source>
        <dbReference type="Proteomes" id="UP001139347"/>
    </source>
</evidence>
<proteinExistence type="predicted"/>
<sequence length="134" mass="15253">MIEKQNGAPQKTFRFTRRGSRYADRAGLESNAGFPQLEDQLQLAAAWMREMEQNVQPPNSFNWTGWGPGVRVRHKQHPEYGTGIIRMIISGGLSAYCSFDQFSLSAADWTPSGYYRISQLERVPDVDNNERTPL</sequence>
<accession>A0A9X1WN64</accession>
<reference evidence="1" key="1">
    <citation type="submission" date="2022-04" db="EMBL/GenBank/DDBJ databases">
        <title>Paenibacillus mangrovi sp. nov., a novel endophytic bacterium isolated from bark of Kandelia candel.</title>
        <authorList>
            <person name="Tuo L."/>
        </authorList>
    </citation>
    <scope>NUCLEOTIDE SEQUENCE</scope>
    <source>
        <strain evidence="1">KQZ6P-2</strain>
    </source>
</reference>
<organism evidence="1 2">
    <name type="scientific">Paenibacillus mangrovi</name>
    <dbReference type="NCBI Taxonomy" id="2931978"/>
    <lineage>
        <taxon>Bacteria</taxon>
        <taxon>Bacillati</taxon>
        <taxon>Bacillota</taxon>
        <taxon>Bacilli</taxon>
        <taxon>Bacillales</taxon>
        <taxon>Paenibacillaceae</taxon>
        <taxon>Paenibacillus</taxon>
    </lineage>
</organism>
<dbReference type="AlphaFoldDB" id="A0A9X1WN64"/>
<keyword evidence="2" id="KW-1185">Reference proteome</keyword>